<dbReference type="PANTHER" id="PTHR30506">
    <property type="entry name" value="INNER MEMBRANE PROTEIN"/>
    <property type="match status" value="1"/>
</dbReference>
<evidence type="ECO:0000313" key="10">
    <source>
        <dbReference type="Proteomes" id="UP000516404"/>
    </source>
</evidence>
<accession>A0A7H2BH01</accession>
<dbReference type="AlphaFoldDB" id="A0A7H2BH01"/>
<proteinExistence type="inferred from homology"/>
<gene>
    <name evidence="9" type="ORF">IDM49_11195</name>
</gene>
<keyword evidence="3" id="KW-1003">Cell membrane</keyword>
<comment type="similarity">
    <text evidence="2">Belongs to the UPF0126 family.</text>
</comment>
<keyword evidence="6 7" id="KW-0472">Membrane</keyword>
<evidence type="ECO:0000259" key="8">
    <source>
        <dbReference type="Pfam" id="PF03458"/>
    </source>
</evidence>
<feature type="transmembrane region" description="Helical" evidence="7">
    <location>
        <begin position="36"/>
        <end position="57"/>
    </location>
</feature>
<dbReference type="Proteomes" id="UP000516404">
    <property type="component" value="Chromosome"/>
</dbReference>
<evidence type="ECO:0000313" key="9">
    <source>
        <dbReference type="EMBL" id="QNV38947.1"/>
    </source>
</evidence>
<evidence type="ECO:0000256" key="5">
    <source>
        <dbReference type="ARBA" id="ARBA00022989"/>
    </source>
</evidence>
<evidence type="ECO:0000256" key="3">
    <source>
        <dbReference type="ARBA" id="ARBA00022475"/>
    </source>
</evidence>
<comment type="subcellular location">
    <subcellularLocation>
        <location evidence="1">Cell membrane</location>
        <topology evidence="1">Multi-pass membrane protein</topology>
    </subcellularLocation>
</comment>
<protein>
    <submittedName>
        <fullName evidence="9">TRIC cation channel family protein</fullName>
    </submittedName>
</protein>
<dbReference type="KEGG" id="rter:IDM49_11195"/>
<feature type="transmembrane region" description="Helical" evidence="7">
    <location>
        <begin position="122"/>
        <end position="143"/>
    </location>
</feature>
<keyword evidence="5 7" id="KW-1133">Transmembrane helix</keyword>
<feature type="transmembrane region" description="Helical" evidence="7">
    <location>
        <begin position="155"/>
        <end position="174"/>
    </location>
</feature>
<evidence type="ECO:0000256" key="4">
    <source>
        <dbReference type="ARBA" id="ARBA00022692"/>
    </source>
</evidence>
<evidence type="ECO:0000256" key="6">
    <source>
        <dbReference type="ARBA" id="ARBA00023136"/>
    </source>
</evidence>
<feature type="transmembrane region" description="Helical" evidence="7">
    <location>
        <begin position="180"/>
        <end position="198"/>
    </location>
</feature>
<feature type="domain" description="Glycine transporter" evidence="8">
    <location>
        <begin position="12"/>
        <end position="84"/>
    </location>
</feature>
<name>A0A7H2BH01_9MICC</name>
<evidence type="ECO:0000256" key="7">
    <source>
        <dbReference type="SAM" id="Phobius"/>
    </source>
</evidence>
<evidence type="ECO:0000256" key="1">
    <source>
        <dbReference type="ARBA" id="ARBA00004651"/>
    </source>
</evidence>
<keyword evidence="10" id="KW-1185">Reference proteome</keyword>
<dbReference type="PANTHER" id="PTHR30506:SF3">
    <property type="entry name" value="UPF0126 INNER MEMBRANE PROTEIN YADS-RELATED"/>
    <property type="match status" value="1"/>
</dbReference>
<evidence type="ECO:0000256" key="2">
    <source>
        <dbReference type="ARBA" id="ARBA00008193"/>
    </source>
</evidence>
<dbReference type="Pfam" id="PF03458">
    <property type="entry name" value="Gly_transporter"/>
    <property type="match status" value="2"/>
</dbReference>
<feature type="transmembrane region" description="Helical" evidence="7">
    <location>
        <begin position="12"/>
        <end position="29"/>
    </location>
</feature>
<reference evidence="9 10" key="1">
    <citation type="submission" date="2020-09" db="EMBL/GenBank/DDBJ databases">
        <title>Investigation of environmental microbes.</title>
        <authorList>
            <person name="Ou Y."/>
            <person name="Kang Q."/>
        </authorList>
    </citation>
    <scope>NUCLEOTIDE SEQUENCE [LARGE SCALE GENOMIC DNA]</scope>
    <source>
        <strain evidence="9 10">KJZ-14</strain>
    </source>
</reference>
<dbReference type="InterPro" id="IPR005115">
    <property type="entry name" value="Gly_transporter"/>
</dbReference>
<dbReference type="EMBL" id="CP061539">
    <property type="protein sequence ID" value="QNV38947.1"/>
    <property type="molecule type" value="Genomic_DNA"/>
</dbReference>
<feature type="transmembrane region" description="Helical" evidence="7">
    <location>
        <begin position="69"/>
        <end position="88"/>
    </location>
</feature>
<dbReference type="GO" id="GO:0005886">
    <property type="term" value="C:plasma membrane"/>
    <property type="evidence" value="ECO:0007669"/>
    <property type="project" value="UniProtKB-SubCell"/>
</dbReference>
<organism evidence="9 10">
    <name type="scientific">Rothia terrae</name>
    <dbReference type="NCBI Taxonomy" id="396015"/>
    <lineage>
        <taxon>Bacteria</taxon>
        <taxon>Bacillati</taxon>
        <taxon>Actinomycetota</taxon>
        <taxon>Actinomycetes</taxon>
        <taxon>Micrococcales</taxon>
        <taxon>Micrococcaceae</taxon>
        <taxon>Rothia</taxon>
    </lineage>
</organism>
<feature type="domain" description="Glycine transporter" evidence="8">
    <location>
        <begin position="98"/>
        <end position="171"/>
    </location>
</feature>
<sequence length="259" mass="27556">MAGFDPDVWFRAVDVAAVAANGLLGGAVARAFRFDVVGFLMLAVASGMGGGLIRDVLLNTGFPVALTDSAYWVAALASAGLAYAIDLGGKFADRALLVIDFVGMGCWAATGTLKSLGVGLHWFPSIILGVVTAVGGGVIRDVMVNRIPSIFGGNSLYATIAFVGATEMAIFIQVLHMPNVGMAVAIISCGVLGLLSRWRNWQLPAPVNLTVPRPQFRFKPRRRGRRVLANETWAPGDPLTENLEIITPEKLQEYRNGKS</sequence>
<keyword evidence="4 7" id="KW-0812">Transmembrane</keyword>
<feature type="transmembrane region" description="Helical" evidence="7">
    <location>
        <begin position="95"/>
        <end position="116"/>
    </location>
</feature>